<accession>A0A084B8N1</accession>
<dbReference type="PANTHER" id="PTHR38111:SF2">
    <property type="entry name" value="FINGER DOMAIN PROTEIN, PUTATIVE (AFU_ORTHOLOGUE AFUA_1G01560)-RELATED"/>
    <property type="match status" value="1"/>
</dbReference>
<dbReference type="AlphaFoldDB" id="A0A084B8N1"/>
<protein>
    <submittedName>
        <fullName evidence="1">Uncharacterized protein</fullName>
    </submittedName>
</protein>
<organism evidence="1 2">
    <name type="scientific">Stachybotrys chartarum (strain CBS 109288 / IBT 7711)</name>
    <name type="common">Toxic black mold</name>
    <name type="synonym">Stilbospora chartarum</name>
    <dbReference type="NCBI Taxonomy" id="1280523"/>
    <lineage>
        <taxon>Eukaryota</taxon>
        <taxon>Fungi</taxon>
        <taxon>Dikarya</taxon>
        <taxon>Ascomycota</taxon>
        <taxon>Pezizomycotina</taxon>
        <taxon>Sordariomycetes</taxon>
        <taxon>Hypocreomycetidae</taxon>
        <taxon>Hypocreales</taxon>
        <taxon>Stachybotryaceae</taxon>
        <taxon>Stachybotrys</taxon>
    </lineage>
</organism>
<proteinExistence type="predicted"/>
<dbReference type="HOGENOM" id="CLU_821769_0_0_1"/>
<keyword evidence="2" id="KW-1185">Reference proteome</keyword>
<dbReference type="OrthoDB" id="5126878at2759"/>
<evidence type="ECO:0000313" key="1">
    <source>
        <dbReference type="EMBL" id="KEY73910.1"/>
    </source>
</evidence>
<gene>
    <name evidence="1" type="ORF">S7711_07754</name>
</gene>
<reference evidence="1 2" key="1">
    <citation type="journal article" date="2014" name="BMC Genomics">
        <title>Comparative genome sequencing reveals chemotype-specific gene clusters in the toxigenic black mold Stachybotrys.</title>
        <authorList>
            <person name="Semeiks J."/>
            <person name="Borek D."/>
            <person name="Otwinowski Z."/>
            <person name="Grishin N.V."/>
        </authorList>
    </citation>
    <scope>NUCLEOTIDE SEQUENCE [LARGE SCALE GENOMIC DNA]</scope>
    <source>
        <strain evidence="2">CBS 109288 / IBT 7711</strain>
    </source>
</reference>
<evidence type="ECO:0000313" key="2">
    <source>
        <dbReference type="Proteomes" id="UP000028045"/>
    </source>
</evidence>
<sequence>MRRNMLLEHSRLITYLERESRFDASLVDYFRLLPARLGSSAALRDAVACFCRGWSDSENASPSKSSVDPQAYGKALRSLQRALGDEKEKLATETLAAVSVIYRVEVLFGGQPNLQSVTHAQGIYSLMETRGPPNLDDDLDVCLAFEHQISVTNYLLYQGGDNLYIQPHWKDTLVQVSYDNTEISPVLIDHYVFSLQIGGWPEIIRQVKYLTKEDIDPTERVFSALLLWEHFENHKEILDNLRDGVMAEAGLNGQMADRSEQRWPTDLELTPADHAAMPRLLMYTLSLILNRLMRPVAEIICVPVSQIDIEYCRLSELGHPTAPGALLLHLTRPKPLIA</sequence>
<dbReference type="EMBL" id="KL647700">
    <property type="protein sequence ID" value="KEY73910.1"/>
    <property type="molecule type" value="Genomic_DNA"/>
</dbReference>
<dbReference type="PANTHER" id="PTHR38111">
    <property type="entry name" value="ZN(2)-C6 FUNGAL-TYPE DOMAIN-CONTAINING PROTEIN-RELATED"/>
    <property type="match status" value="1"/>
</dbReference>
<dbReference type="Proteomes" id="UP000028045">
    <property type="component" value="Unassembled WGS sequence"/>
</dbReference>
<dbReference type="InterPro" id="IPR053178">
    <property type="entry name" value="Osmoadaptation_assoc"/>
</dbReference>
<name>A0A084B8N1_STACB</name>